<feature type="compositionally biased region" description="Basic and acidic residues" evidence="1">
    <location>
        <begin position="69"/>
        <end position="91"/>
    </location>
</feature>
<evidence type="ECO:0000313" key="2">
    <source>
        <dbReference type="EMBL" id="KAH8030054.1"/>
    </source>
</evidence>
<protein>
    <submittedName>
        <fullName evidence="2">Uncharacterized protein</fullName>
    </submittedName>
</protein>
<dbReference type="EMBL" id="JABSTU010000005">
    <property type="protein sequence ID" value="KAH8030054.1"/>
    <property type="molecule type" value="Genomic_DNA"/>
</dbReference>
<sequence length="153" mass="17126">MEGGDGLSEDGSGDVPWTARDQADHDFKMARERSRQMELELELAKLRPASPSVKHPECRKLNPHQSLRSRSELVKGLPDDDQPRGDEDQLHCQRHGVGDDNAGNVAHHAVRHIHLQPAHRPMCHQDTTAIPPHIRGGPLDSQEPTFQLLQENV</sequence>
<evidence type="ECO:0000313" key="3">
    <source>
        <dbReference type="Proteomes" id="UP000821866"/>
    </source>
</evidence>
<feature type="region of interest" description="Disordered" evidence="1">
    <location>
        <begin position="1"/>
        <end position="34"/>
    </location>
</feature>
<name>A0A9J6E6W0_RHIMP</name>
<evidence type="ECO:0000256" key="1">
    <source>
        <dbReference type="SAM" id="MobiDB-lite"/>
    </source>
</evidence>
<dbReference type="Proteomes" id="UP000821866">
    <property type="component" value="Chromosome 3"/>
</dbReference>
<organism evidence="2 3">
    <name type="scientific">Rhipicephalus microplus</name>
    <name type="common">Cattle tick</name>
    <name type="synonym">Boophilus microplus</name>
    <dbReference type="NCBI Taxonomy" id="6941"/>
    <lineage>
        <taxon>Eukaryota</taxon>
        <taxon>Metazoa</taxon>
        <taxon>Ecdysozoa</taxon>
        <taxon>Arthropoda</taxon>
        <taxon>Chelicerata</taxon>
        <taxon>Arachnida</taxon>
        <taxon>Acari</taxon>
        <taxon>Parasitiformes</taxon>
        <taxon>Ixodida</taxon>
        <taxon>Ixodoidea</taxon>
        <taxon>Ixodidae</taxon>
        <taxon>Rhipicephalinae</taxon>
        <taxon>Rhipicephalus</taxon>
        <taxon>Boophilus</taxon>
    </lineage>
</organism>
<dbReference type="AlphaFoldDB" id="A0A9J6E6W0"/>
<accession>A0A9J6E6W0</accession>
<feature type="compositionally biased region" description="Basic and acidic residues" evidence="1">
    <location>
        <begin position="21"/>
        <end position="34"/>
    </location>
</feature>
<reference evidence="2" key="1">
    <citation type="journal article" date="2020" name="Cell">
        <title>Large-Scale Comparative Analyses of Tick Genomes Elucidate Their Genetic Diversity and Vector Capacities.</title>
        <authorList>
            <consortium name="Tick Genome and Microbiome Consortium (TIGMIC)"/>
            <person name="Jia N."/>
            <person name="Wang J."/>
            <person name="Shi W."/>
            <person name="Du L."/>
            <person name="Sun Y."/>
            <person name="Zhan W."/>
            <person name="Jiang J.F."/>
            <person name="Wang Q."/>
            <person name="Zhang B."/>
            <person name="Ji P."/>
            <person name="Bell-Sakyi L."/>
            <person name="Cui X.M."/>
            <person name="Yuan T.T."/>
            <person name="Jiang B.G."/>
            <person name="Yang W.F."/>
            <person name="Lam T.T."/>
            <person name="Chang Q.C."/>
            <person name="Ding S.J."/>
            <person name="Wang X.J."/>
            <person name="Zhu J.G."/>
            <person name="Ruan X.D."/>
            <person name="Zhao L."/>
            <person name="Wei J.T."/>
            <person name="Ye R.Z."/>
            <person name="Que T.C."/>
            <person name="Du C.H."/>
            <person name="Zhou Y.H."/>
            <person name="Cheng J.X."/>
            <person name="Dai P.F."/>
            <person name="Guo W.B."/>
            <person name="Han X.H."/>
            <person name="Huang E.J."/>
            <person name="Li L.F."/>
            <person name="Wei W."/>
            <person name="Gao Y.C."/>
            <person name="Liu J.Z."/>
            <person name="Shao H.Z."/>
            <person name="Wang X."/>
            <person name="Wang C.C."/>
            <person name="Yang T.C."/>
            <person name="Huo Q.B."/>
            <person name="Li W."/>
            <person name="Chen H.Y."/>
            <person name="Chen S.E."/>
            <person name="Zhou L.G."/>
            <person name="Ni X.B."/>
            <person name="Tian J.H."/>
            <person name="Sheng Y."/>
            <person name="Liu T."/>
            <person name="Pan Y.S."/>
            <person name="Xia L.Y."/>
            <person name="Li J."/>
            <person name="Zhao F."/>
            <person name="Cao W.C."/>
        </authorList>
    </citation>
    <scope>NUCLEOTIDE SEQUENCE</scope>
    <source>
        <strain evidence="2">Rmic-2018</strain>
    </source>
</reference>
<keyword evidence="3" id="KW-1185">Reference proteome</keyword>
<reference evidence="2" key="2">
    <citation type="submission" date="2021-09" db="EMBL/GenBank/DDBJ databases">
        <authorList>
            <person name="Jia N."/>
            <person name="Wang J."/>
            <person name="Shi W."/>
            <person name="Du L."/>
            <person name="Sun Y."/>
            <person name="Zhan W."/>
            <person name="Jiang J."/>
            <person name="Wang Q."/>
            <person name="Zhang B."/>
            <person name="Ji P."/>
            <person name="Sakyi L.B."/>
            <person name="Cui X."/>
            <person name="Yuan T."/>
            <person name="Jiang B."/>
            <person name="Yang W."/>
            <person name="Lam T.T.-Y."/>
            <person name="Chang Q."/>
            <person name="Ding S."/>
            <person name="Wang X."/>
            <person name="Zhu J."/>
            <person name="Ruan X."/>
            <person name="Zhao L."/>
            <person name="Wei J."/>
            <person name="Que T."/>
            <person name="Du C."/>
            <person name="Cheng J."/>
            <person name="Dai P."/>
            <person name="Han X."/>
            <person name="Huang E."/>
            <person name="Gao Y."/>
            <person name="Liu J."/>
            <person name="Shao H."/>
            <person name="Ye R."/>
            <person name="Li L."/>
            <person name="Wei W."/>
            <person name="Wang X."/>
            <person name="Wang C."/>
            <person name="Huo Q."/>
            <person name="Li W."/>
            <person name="Guo W."/>
            <person name="Chen H."/>
            <person name="Chen S."/>
            <person name="Zhou L."/>
            <person name="Zhou L."/>
            <person name="Ni X."/>
            <person name="Tian J."/>
            <person name="Zhou Y."/>
            <person name="Sheng Y."/>
            <person name="Liu T."/>
            <person name="Pan Y."/>
            <person name="Xia L."/>
            <person name="Li J."/>
            <person name="Zhao F."/>
            <person name="Cao W."/>
        </authorList>
    </citation>
    <scope>NUCLEOTIDE SEQUENCE</scope>
    <source>
        <strain evidence="2">Rmic-2018</strain>
        <tissue evidence="2">Larvae</tissue>
    </source>
</reference>
<comment type="caution">
    <text evidence="2">The sequence shown here is derived from an EMBL/GenBank/DDBJ whole genome shotgun (WGS) entry which is preliminary data.</text>
</comment>
<gene>
    <name evidence="2" type="ORF">HPB51_006486</name>
</gene>
<feature type="region of interest" description="Disordered" evidence="1">
    <location>
        <begin position="46"/>
        <end position="102"/>
    </location>
</feature>
<proteinExistence type="predicted"/>